<dbReference type="InterPro" id="IPR005174">
    <property type="entry name" value="KIB1-4_b-propeller"/>
</dbReference>
<dbReference type="EMBL" id="JACMSC010000005">
    <property type="protein sequence ID" value="KAG6521754.1"/>
    <property type="molecule type" value="Genomic_DNA"/>
</dbReference>
<evidence type="ECO:0000313" key="3">
    <source>
        <dbReference type="EMBL" id="KAG6521754.1"/>
    </source>
</evidence>
<reference evidence="3 4" key="1">
    <citation type="submission" date="2020-08" db="EMBL/GenBank/DDBJ databases">
        <title>Plant Genome Project.</title>
        <authorList>
            <person name="Zhang R.-G."/>
        </authorList>
    </citation>
    <scope>NUCLEOTIDE SEQUENCE [LARGE SCALE GENOMIC DNA]</scope>
    <source>
        <tissue evidence="3">Rhizome</tissue>
    </source>
</reference>
<evidence type="ECO:0000313" key="4">
    <source>
        <dbReference type="Proteomes" id="UP000734854"/>
    </source>
</evidence>
<feature type="domain" description="KIB1-4 beta-propeller" evidence="1">
    <location>
        <begin position="74"/>
        <end position="290"/>
    </location>
</feature>
<dbReference type="Pfam" id="PF12937">
    <property type="entry name" value="F-box-like"/>
    <property type="match status" value="1"/>
</dbReference>
<evidence type="ECO:0000259" key="1">
    <source>
        <dbReference type="Pfam" id="PF03478"/>
    </source>
</evidence>
<evidence type="ECO:0000259" key="2">
    <source>
        <dbReference type="Pfam" id="PF12937"/>
    </source>
</evidence>
<dbReference type="InterPro" id="IPR036047">
    <property type="entry name" value="F-box-like_dom_sf"/>
</dbReference>
<organism evidence="3 4">
    <name type="scientific">Zingiber officinale</name>
    <name type="common">Ginger</name>
    <name type="synonym">Amomum zingiber</name>
    <dbReference type="NCBI Taxonomy" id="94328"/>
    <lineage>
        <taxon>Eukaryota</taxon>
        <taxon>Viridiplantae</taxon>
        <taxon>Streptophyta</taxon>
        <taxon>Embryophyta</taxon>
        <taxon>Tracheophyta</taxon>
        <taxon>Spermatophyta</taxon>
        <taxon>Magnoliopsida</taxon>
        <taxon>Liliopsida</taxon>
        <taxon>Zingiberales</taxon>
        <taxon>Zingiberaceae</taxon>
        <taxon>Zingiber</taxon>
    </lineage>
</organism>
<dbReference type="Proteomes" id="UP000734854">
    <property type="component" value="Unassembled WGS sequence"/>
</dbReference>
<feature type="domain" description="F-box" evidence="2">
    <location>
        <begin position="6"/>
        <end position="41"/>
    </location>
</feature>
<comment type="caution">
    <text evidence="3">The sequence shown here is derived from an EMBL/GenBank/DDBJ whole genome shotgun (WGS) entry which is preliminary data.</text>
</comment>
<accession>A0A8J5H6V2</accession>
<dbReference type="PANTHER" id="PTHR44586">
    <property type="entry name" value="F-BOX DOMAIN CONTAINING PROTEIN, EXPRESSED"/>
    <property type="match status" value="1"/>
</dbReference>
<proteinExistence type="predicted"/>
<gene>
    <name evidence="3" type="ORF">ZIOFF_018880</name>
</gene>
<dbReference type="Pfam" id="PF03478">
    <property type="entry name" value="Beta-prop_KIB1-4"/>
    <property type="match status" value="1"/>
</dbReference>
<dbReference type="AlphaFoldDB" id="A0A8J5H6V2"/>
<dbReference type="PANTHER" id="PTHR44586:SF25">
    <property type="entry name" value="(WILD MALAYSIAN BANANA) HYPOTHETICAL PROTEIN"/>
    <property type="match status" value="1"/>
</dbReference>
<keyword evidence="4" id="KW-1185">Reference proteome</keyword>
<name>A0A8J5H6V2_ZINOF</name>
<dbReference type="InterPro" id="IPR001810">
    <property type="entry name" value="F-box_dom"/>
</dbReference>
<sequence length="294" mass="32916">MAGSGWVDLPVDLFSLIFSQLSLPQLLRSAAVCVSWSATAHEVITRSRRFQFKGQGPWLMLGGSSDGDSSAATFYTLDEGREYTIPLPDPPISRRFLIGSGHGWVITYDTSLGLLRLLNPITGSQIDLPSVISNPLDLIHDNDERSNIRTRRQFSFSKSVIGTPPYKAILSADPSLGDDYTVAFVHYFLPGIFFNRSGHESWFWLNDTSQIQDILFHKGKLYATTTSGSVQVCVIDDAQLRRGELPTFTPIVPANRDRCHFDYLAETPRGDLLNIRRKRDIHHATIFVEITDAE</sequence>
<dbReference type="Gene3D" id="1.20.1280.50">
    <property type="match status" value="1"/>
</dbReference>
<protein>
    <recommendedName>
        <fullName evidence="5">F-box domain-containing protein</fullName>
    </recommendedName>
</protein>
<dbReference type="SUPFAM" id="SSF81383">
    <property type="entry name" value="F-box domain"/>
    <property type="match status" value="1"/>
</dbReference>
<evidence type="ECO:0008006" key="5">
    <source>
        <dbReference type="Google" id="ProtNLM"/>
    </source>
</evidence>